<keyword evidence="4" id="KW-1185">Reference proteome</keyword>
<dbReference type="OrthoDB" id="2273864at2759"/>
<accession>A0A9Q3DPY1</accession>
<organism evidence="3 4">
    <name type="scientific">Austropuccinia psidii MF-1</name>
    <dbReference type="NCBI Taxonomy" id="1389203"/>
    <lineage>
        <taxon>Eukaryota</taxon>
        <taxon>Fungi</taxon>
        <taxon>Dikarya</taxon>
        <taxon>Basidiomycota</taxon>
        <taxon>Pucciniomycotina</taxon>
        <taxon>Pucciniomycetes</taxon>
        <taxon>Pucciniales</taxon>
        <taxon>Sphaerophragmiaceae</taxon>
        <taxon>Austropuccinia</taxon>
    </lineage>
</organism>
<dbReference type="Gene3D" id="3.30.420.10">
    <property type="entry name" value="Ribonuclease H-like superfamily/Ribonuclease H"/>
    <property type="match status" value="1"/>
</dbReference>
<dbReference type="InterPro" id="IPR036397">
    <property type="entry name" value="RNaseH_sf"/>
</dbReference>
<evidence type="ECO:0000313" key="3">
    <source>
        <dbReference type="EMBL" id="MBW0505533.1"/>
    </source>
</evidence>
<gene>
    <name evidence="3" type="ORF">O181_045248</name>
</gene>
<dbReference type="InterPro" id="IPR001584">
    <property type="entry name" value="Integrase_cat-core"/>
</dbReference>
<dbReference type="GO" id="GO:0005634">
    <property type="term" value="C:nucleus"/>
    <property type="evidence" value="ECO:0007669"/>
    <property type="project" value="UniProtKB-ARBA"/>
</dbReference>
<dbReference type="InterPro" id="IPR050951">
    <property type="entry name" value="Retrovirus_Pol_polyprotein"/>
</dbReference>
<dbReference type="SUPFAM" id="SSF53098">
    <property type="entry name" value="Ribonuclease H-like"/>
    <property type="match status" value="1"/>
</dbReference>
<sequence length="121" mass="14300">MDWVTHLPPGGDRIFNAFPVLGDSYRKTPIFFPFHKHYKAMSRAIMIWNKLISHTGLFQKTISDRYLKFTSELFTNIHNLIGKKFSFSKAYRPQTNGIAKRMIKTQEDMMRRFGTYGLEFK</sequence>
<dbReference type="InterPro" id="IPR012337">
    <property type="entry name" value="RNaseH-like_sf"/>
</dbReference>
<evidence type="ECO:0000313" key="4">
    <source>
        <dbReference type="Proteomes" id="UP000765509"/>
    </source>
</evidence>
<evidence type="ECO:0000256" key="1">
    <source>
        <dbReference type="ARBA" id="ARBA00022884"/>
    </source>
</evidence>
<evidence type="ECO:0000259" key="2">
    <source>
        <dbReference type="PROSITE" id="PS50994"/>
    </source>
</evidence>
<keyword evidence="1" id="KW-0694">RNA-binding</keyword>
<protein>
    <recommendedName>
        <fullName evidence="2">Integrase catalytic domain-containing protein</fullName>
    </recommendedName>
</protein>
<name>A0A9Q3DPY1_9BASI</name>
<dbReference type="PROSITE" id="PS50994">
    <property type="entry name" value="INTEGRASE"/>
    <property type="match status" value="1"/>
</dbReference>
<dbReference type="GO" id="GO:0003723">
    <property type="term" value="F:RNA binding"/>
    <property type="evidence" value="ECO:0007669"/>
    <property type="project" value="UniProtKB-KW"/>
</dbReference>
<dbReference type="PANTHER" id="PTHR37984:SF5">
    <property type="entry name" value="PROTEIN NYNRIN-LIKE"/>
    <property type="match status" value="1"/>
</dbReference>
<dbReference type="GO" id="GO:0015074">
    <property type="term" value="P:DNA integration"/>
    <property type="evidence" value="ECO:0007669"/>
    <property type="project" value="InterPro"/>
</dbReference>
<dbReference type="Proteomes" id="UP000765509">
    <property type="component" value="Unassembled WGS sequence"/>
</dbReference>
<comment type="caution">
    <text evidence="3">The sequence shown here is derived from an EMBL/GenBank/DDBJ whole genome shotgun (WGS) entry which is preliminary data.</text>
</comment>
<reference evidence="3" key="1">
    <citation type="submission" date="2021-03" db="EMBL/GenBank/DDBJ databases">
        <title>Draft genome sequence of rust myrtle Austropuccinia psidii MF-1, a brazilian biotype.</title>
        <authorList>
            <person name="Quecine M.C."/>
            <person name="Pachon D.M.R."/>
            <person name="Bonatelli M.L."/>
            <person name="Correr F.H."/>
            <person name="Franceschini L.M."/>
            <person name="Leite T.F."/>
            <person name="Margarido G.R.A."/>
            <person name="Almeida C.A."/>
            <person name="Ferrarezi J.A."/>
            <person name="Labate C.A."/>
        </authorList>
    </citation>
    <scope>NUCLEOTIDE SEQUENCE</scope>
    <source>
        <strain evidence="3">MF-1</strain>
    </source>
</reference>
<dbReference type="AlphaFoldDB" id="A0A9Q3DPY1"/>
<dbReference type="PANTHER" id="PTHR37984">
    <property type="entry name" value="PROTEIN CBG26694"/>
    <property type="match status" value="1"/>
</dbReference>
<feature type="domain" description="Integrase catalytic" evidence="2">
    <location>
        <begin position="1"/>
        <end position="121"/>
    </location>
</feature>
<proteinExistence type="predicted"/>
<dbReference type="EMBL" id="AVOT02018552">
    <property type="protein sequence ID" value="MBW0505533.1"/>
    <property type="molecule type" value="Genomic_DNA"/>
</dbReference>